<dbReference type="InterPro" id="IPR036505">
    <property type="entry name" value="Amidase/PGRP_sf"/>
</dbReference>
<evidence type="ECO:0000256" key="3">
    <source>
        <dbReference type="ARBA" id="ARBA00022801"/>
    </source>
</evidence>
<dbReference type="PANTHER" id="PTHR30417">
    <property type="entry name" value="N-ACETYLMURAMOYL-L-ALANINE AMIDASE AMID"/>
    <property type="match status" value="1"/>
</dbReference>
<organism evidence="6 7">
    <name type="scientific">Paenactinomyces guangxiensis</name>
    <dbReference type="NCBI Taxonomy" id="1490290"/>
    <lineage>
        <taxon>Bacteria</taxon>
        <taxon>Bacillati</taxon>
        <taxon>Bacillota</taxon>
        <taxon>Bacilli</taxon>
        <taxon>Bacillales</taxon>
        <taxon>Thermoactinomycetaceae</taxon>
        <taxon>Paenactinomyces</taxon>
    </lineage>
</organism>
<evidence type="ECO:0000256" key="1">
    <source>
        <dbReference type="ARBA" id="ARBA00001561"/>
    </source>
</evidence>
<dbReference type="InterPro" id="IPR002502">
    <property type="entry name" value="Amidase_domain"/>
</dbReference>
<accession>A0A7W2A7T3</accession>
<comment type="catalytic activity">
    <reaction evidence="1">
        <text>Hydrolyzes the link between N-acetylmuramoyl residues and L-amino acid residues in certain cell-wall glycopeptides.</text>
        <dbReference type="EC" id="3.5.1.28"/>
    </reaction>
</comment>
<dbReference type="EMBL" id="JACEIQ010000010">
    <property type="protein sequence ID" value="MBA4494866.1"/>
    <property type="molecule type" value="Genomic_DNA"/>
</dbReference>
<dbReference type="Pfam" id="PF01510">
    <property type="entry name" value="Amidase_2"/>
    <property type="match status" value="1"/>
</dbReference>
<dbReference type="GO" id="GO:0071555">
    <property type="term" value="P:cell wall organization"/>
    <property type="evidence" value="ECO:0007669"/>
    <property type="project" value="UniProtKB-KW"/>
</dbReference>
<sequence>MATPDYPGARWVPAHSSNYTASNREANGLSIDYVIIHTTQGSYAGAISWFQNSSSNVSAHYVIRSSDGEITQMVQNKDIAWHAGNWTYNQHSIGIEHEGYVNDPKWYTDAMYRASANLTRWLCDKYGIPKTRSHIIGHNEVPGATHTDPGPNWNWTYYMSLVNGGGGDQPGIVVDNSTSGRFTASGNWGTSTWSSQKYGSDYRFITPQEVSDPAWFKINVPSSGNYDVYAWWPADSGYNDRAPYLIKKSDGSIATVYANQQANGGRWNLLGTFSLAAGDYDVIGVSRWTGGTGYVIADAVKIVKR</sequence>
<keyword evidence="4" id="KW-0961">Cell wall biogenesis/degradation</keyword>
<comment type="caution">
    <text evidence="6">The sequence shown here is derived from an EMBL/GenBank/DDBJ whole genome shotgun (WGS) entry which is preliminary data.</text>
</comment>
<feature type="domain" description="N-acetylmuramoyl-L-alanine amidase" evidence="5">
    <location>
        <begin position="19"/>
        <end position="150"/>
    </location>
</feature>
<dbReference type="Proteomes" id="UP000535491">
    <property type="component" value="Unassembled WGS sequence"/>
</dbReference>
<dbReference type="EC" id="3.5.1.28" evidence="2"/>
<dbReference type="InterPro" id="IPR051206">
    <property type="entry name" value="NAMLAA_amidase_2"/>
</dbReference>
<dbReference type="CDD" id="cd14488">
    <property type="entry name" value="CBM6-CBM35-CBM36_like_2"/>
    <property type="match status" value="1"/>
</dbReference>
<dbReference type="SUPFAM" id="SSF55846">
    <property type="entry name" value="N-acetylmuramoyl-L-alanine amidase-like"/>
    <property type="match status" value="1"/>
</dbReference>
<dbReference type="FunFam" id="3.40.80.10:FF:000006">
    <property type="entry name" value="N-acetylmuramoyl-L-alanine amidase"/>
    <property type="match status" value="1"/>
</dbReference>
<evidence type="ECO:0000313" key="7">
    <source>
        <dbReference type="Proteomes" id="UP000535491"/>
    </source>
</evidence>
<dbReference type="AlphaFoldDB" id="A0A7W2A7T3"/>
<dbReference type="Pfam" id="PF25275">
    <property type="entry name" value="Golvesin_C"/>
    <property type="match status" value="1"/>
</dbReference>
<evidence type="ECO:0000313" key="6">
    <source>
        <dbReference type="EMBL" id="MBA4494866.1"/>
    </source>
</evidence>
<dbReference type="SMART" id="SM00644">
    <property type="entry name" value="Ami_2"/>
    <property type="match status" value="1"/>
</dbReference>
<evidence type="ECO:0000259" key="5">
    <source>
        <dbReference type="SMART" id="SM00644"/>
    </source>
</evidence>
<proteinExistence type="predicted"/>
<dbReference type="GO" id="GO:0009253">
    <property type="term" value="P:peptidoglycan catabolic process"/>
    <property type="evidence" value="ECO:0007669"/>
    <property type="project" value="InterPro"/>
</dbReference>
<name>A0A7W2A7T3_9BACL</name>
<dbReference type="PANTHER" id="PTHR30417:SF1">
    <property type="entry name" value="N-ACETYLMURAMOYL-L-ALANINE AMIDASE AMID"/>
    <property type="match status" value="1"/>
</dbReference>
<evidence type="ECO:0000256" key="2">
    <source>
        <dbReference type="ARBA" id="ARBA00011901"/>
    </source>
</evidence>
<dbReference type="CDD" id="cd06583">
    <property type="entry name" value="PGRP"/>
    <property type="match status" value="1"/>
</dbReference>
<keyword evidence="7" id="KW-1185">Reference proteome</keyword>
<dbReference type="GO" id="GO:0009254">
    <property type="term" value="P:peptidoglycan turnover"/>
    <property type="evidence" value="ECO:0007669"/>
    <property type="project" value="TreeGrafter"/>
</dbReference>
<gene>
    <name evidence="6" type="ORF">H1191_11160</name>
</gene>
<keyword evidence="3" id="KW-0378">Hydrolase</keyword>
<reference evidence="6 7" key="1">
    <citation type="submission" date="2020-07" db="EMBL/GenBank/DDBJ databases">
        <authorList>
            <person name="Feng H."/>
        </authorList>
    </citation>
    <scope>NUCLEOTIDE SEQUENCE [LARGE SCALE GENOMIC DNA]</scope>
    <source>
        <strain evidence="7">s-10</strain>
    </source>
</reference>
<dbReference type="Gene3D" id="3.40.80.10">
    <property type="entry name" value="Peptidoglycan recognition protein-like"/>
    <property type="match status" value="1"/>
</dbReference>
<protein>
    <recommendedName>
        <fullName evidence="2">N-acetylmuramoyl-L-alanine amidase</fullName>
        <ecNumber evidence="2">3.5.1.28</ecNumber>
    </recommendedName>
</protein>
<dbReference type="GO" id="GO:0008745">
    <property type="term" value="F:N-acetylmuramoyl-L-alanine amidase activity"/>
    <property type="evidence" value="ECO:0007669"/>
    <property type="project" value="UniProtKB-EC"/>
</dbReference>
<dbReference type="InterPro" id="IPR033803">
    <property type="entry name" value="CBD-like_Golvesin-Xly"/>
</dbReference>
<evidence type="ECO:0000256" key="4">
    <source>
        <dbReference type="ARBA" id="ARBA00023316"/>
    </source>
</evidence>